<feature type="compositionally biased region" description="Pro residues" evidence="1">
    <location>
        <begin position="147"/>
        <end position="161"/>
    </location>
</feature>
<dbReference type="EMBL" id="KN832571">
    <property type="protein sequence ID" value="KII84310.1"/>
    <property type="molecule type" value="Genomic_DNA"/>
</dbReference>
<dbReference type="OrthoDB" id="2687259at2759"/>
<feature type="region of interest" description="Disordered" evidence="1">
    <location>
        <begin position="1178"/>
        <end position="1281"/>
    </location>
</feature>
<dbReference type="Pfam" id="PF18759">
    <property type="entry name" value="Plavaka"/>
    <property type="match status" value="1"/>
</dbReference>
<name>A0A0C9SXE1_PLICR</name>
<feature type="region of interest" description="Disordered" evidence="1">
    <location>
        <begin position="137"/>
        <end position="163"/>
    </location>
</feature>
<feature type="region of interest" description="Disordered" evidence="1">
    <location>
        <begin position="58"/>
        <end position="85"/>
    </location>
</feature>
<feature type="compositionally biased region" description="Basic residues" evidence="1">
    <location>
        <begin position="784"/>
        <end position="793"/>
    </location>
</feature>
<accession>A0A0C9SXE1</accession>
<evidence type="ECO:0000313" key="3">
    <source>
        <dbReference type="Proteomes" id="UP000053263"/>
    </source>
</evidence>
<organism evidence="2 3">
    <name type="scientific">Plicaturopsis crispa FD-325 SS-3</name>
    <dbReference type="NCBI Taxonomy" id="944288"/>
    <lineage>
        <taxon>Eukaryota</taxon>
        <taxon>Fungi</taxon>
        <taxon>Dikarya</taxon>
        <taxon>Basidiomycota</taxon>
        <taxon>Agaricomycotina</taxon>
        <taxon>Agaricomycetes</taxon>
        <taxon>Agaricomycetidae</taxon>
        <taxon>Amylocorticiales</taxon>
        <taxon>Amylocorticiaceae</taxon>
        <taxon>Plicatura</taxon>
        <taxon>Plicaturopsis crispa</taxon>
    </lineage>
</organism>
<dbReference type="InterPro" id="IPR041078">
    <property type="entry name" value="Plavaka"/>
</dbReference>
<evidence type="ECO:0000256" key="1">
    <source>
        <dbReference type="SAM" id="MobiDB-lite"/>
    </source>
</evidence>
<gene>
    <name evidence="2" type="ORF">PLICRDRAFT_179563</name>
</gene>
<dbReference type="HOGENOM" id="CLU_002498_0_1_1"/>
<reference evidence="2 3" key="1">
    <citation type="submission" date="2014-06" db="EMBL/GenBank/DDBJ databases">
        <title>Evolutionary Origins and Diversification of the Mycorrhizal Mutualists.</title>
        <authorList>
            <consortium name="DOE Joint Genome Institute"/>
            <consortium name="Mycorrhizal Genomics Consortium"/>
            <person name="Kohler A."/>
            <person name="Kuo A."/>
            <person name="Nagy L.G."/>
            <person name="Floudas D."/>
            <person name="Copeland A."/>
            <person name="Barry K.W."/>
            <person name="Cichocki N."/>
            <person name="Veneault-Fourrey C."/>
            <person name="LaButti K."/>
            <person name="Lindquist E.A."/>
            <person name="Lipzen A."/>
            <person name="Lundell T."/>
            <person name="Morin E."/>
            <person name="Murat C."/>
            <person name="Riley R."/>
            <person name="Ohm R."/>
            <person name="Sun H."/>
            <person name="Tunlid A."/>
            <person name="Henrissat B."/>
            <person name="Grigoriev I.V."/>
            <person name="Hibbett D.S."/>
            <person name="Martin F."/>
        </authorList>
    </citation>
    <scope>NUCLEOTIDE SEQUENCE [LARGE SCALE GENOMIC DNA]</scope>
    <source>
        <strain evidence="2 3">FD-325 SS-3</strain>
    </source>
</reference>
<dbReference type="Proteomes" id="UP000053263">
    <property type="component" value="Unassembled WGS sequence"/>
</dbReference>
<evidence type="ECO:0000313" key="2">
    <source>
        <dbReference type="EMBL" id="KII84310.1"/>
    </source>
</evidence>
<proteinExistence type="predicted"/>
<sequence>MVYSCSTPGCKFKPSKTAKGLAVHERKCARAETAQLLLQRRTNRVAQASTAASTRGFIGTPAASVEPPEAIPSDDGLTGPYDEPMALDEVPEVAPDESMSSGRPKRVRKFPRAYKDFLPSSTTPLPHIPDHMTQRELREQAQRDQPAPEPPSPSPEPPRTPPIAVAVVTEPNEFGVYRSYPTWPSADPEENIALGDLCEAPGLASANAAAADKIASGVTLEPESSWGPFLSATVFKLMSWFYSGSNTKSVTELDRLVTEVLLQDDFDKEALKGFKAARETDRLDNYEEARESVSFLTAKGWEPSTVKIRLPCEKAEHLSEDHAPEFSIPGVFTRNIVEVITAAFQEPAALDFHMTPFTQYFRPSEDAEPVRMHGEMYTSDAMLEAHAEIQALPAEPGPPLECVVAAVMLWSDSTHLANFGTSALWPAYLFLGNQSKYTRAKPTAFAAHHLAYFPSLPDSIYDVYEAIFGKGPSSAVLTHCKRELFHAVWELLLNPAFMHAYEHGIVILCADGVTRRVYPRFFTYSADYPEKVLIATIKNLGQCPCPRCTVKKADIPKMGTKLDARRRENVRVDTEIRQGNVNRTREWIYEKGRPIGGVAVERVLGKESFVPTRNAFSQKLFPFGFDVFQMLVVDLLHEFELGVWKAVFTHLIRILYVIGSDAVHALDKRFRQVPTFGRDTIRRFTNNASAMKKLAGRDFEDLLQCAMPVFEGLLPAPHDAIVQDLLFSLATWHAYAKLRLHTDTTLDHFDDATTSLGTILRKFVRETCEAFNTKELPQEEAARGRRAAAKAAKKTAAGDAPSAPPPPTGLKRKILNLCTFKLHSLGDYVKMIRRFGTTDSYNTQIGELEHRRVKKFFARTNKNKFQRQIARHERRERLLRGINLRNKKAADAAQATKVRPHVNPAIAFTAADPLPYTPPAVHHHISDSVKHRLDIQTWIGDNRDDPGMQHFLPRLQDHLLGRLLDQEYDGDETEFTDEQRRTVTLVNNRLYSHKVLRINYTTYDCRRSQDSLNPRTHADIMVLSHEEGADAHPYWYGRIIGIYHMQVRHLGPESRNVETQQMDVLYVRWFGRDLSYRAGWKAKRLHRLGFLDSSDPGAFGFVNPDLVVRGAHLIPAFHHGRTAEFLPPSIVRQPSEKHEDWLYHYVSIWVDRDMFMRYRGGGVGHRVMRDWDRALGEENHVLDEPDEDNDIVMADPDGDEDEASNGNFSDPGPSEPEENDDDRGTEEEDVDEDDLEEDDEEEMGWPSWEEEVEADVDGLLGAEDGEEPYFDMIDAEGYGAL</sequence>
<feature type="compositionally biased region" description="Acidic residues" evidence="1">
    <location>
        <begin position="1184"/>
        <end position="1203"/>
    </location>
</feature>
<feature type="compositionally biased region" description="Acidic residues" evidence="1">
    <location>
        <begin position="1215"/>
        <end position="1256"/>
    </location>
</feature>
<keyword evidence="3" id="KW-1185">Reference proteome</keyword>
<protein>
    <submittedName>
        <fullName evidence="2">Unplaced genomic scaffold PLICRscaffold_18, whole genome shotgun sequence</fullName>
    </submittedName>
</protein>
<feature type="region of interest" description="Disordered" evidence="1">
    <location>
        <begin position="777"/>
        <end position="809"/>
    </location>
</feature>